<dbReference type="RefSeq" id="WP_200466969.1">
    <property type="nucleotide sequence ID" value="NZ_JAENRR010000089.1"/>
</dbReference>
<feature type="domain" description="Glycosyltransferase subfamily 4-like N-terminal" evidence="3">
    <location>
        <begin position="18"/>
        <end position="171"/>
    </location>
</feature>
<dbReference type="Pfam" id="PF13439">
    <property type="entry name" value="Glyco_transf_4"/>
    <property type="match status" value="1"/>
</dbReference>
<proteinExistence type="predicted"/>
<dbReference type="PANTHER" id="PTHR46401:SF2">
    <property type="entry name" value="GLYCOSYLTRANSFERASE WBBK-RELATED"/>
    <property type="match status" value="1"/>
</dbReference>
<organism evidence="4 5">
    <name type="scientific">Carboxylicivirga marina</name>
    <dbReference type="NCBI Taxonomy" id="2800988"/>
    <lineage>
        <taxon>Bacteria</taxon>
        <taxon>Pseudomonadati</taxon>
        <taxon>Bacteroidota</taxon>
        <taxon>Bacteroidia</taxon>
        <taxon>Marinilabiliales</taxon>
        <taxon>Marinilabiliaceae</taxon>
        <taxon>Carboxylicivirga</taxon>
    </lineage>
</organism>
<evidence type="ECO:0000313" key="5">
    <source>
        <dbReference type="Proteomes" id="UP000605676"/>
    </source>
</evidence>
<dbReference type="SUPFAM" id="SSF53756">
    <property type="entry name" value="UDP-Glycosyltransferase/glycogen phosphorylase"/>
    <property type="match status" value="1"/>
</dbReference>
<keyword evidence="1" id="KW-0808">Transferase</keyword>
<dbReference type="Proteomes" id="UP000605676">
    <property type="component" value="Unassembled WGS sequence"/>
</dbReference>
<name>A0ABS1HQ26_9BACT</name>
<dbReference type="Gene3D" id="3.40.50.2000">
    <property type="entry name" value="Glycogen Phosphorylase B"/>
    <property type="match status" value="2"/>
</dbReference>
<reference evidence="4 5" key="1">
    <citation type="submission" date="2021-01" db="EMBL/GenBank/DDBJ databases">
        <title>Carboxyliciviraga sp.nov., isolated from coastal sediments.</title>
        <authorList>
            <person name="Lu D."/>
            <person name="Zhang T."/>
        </authorList>
    </citation>
    <scope>NUCLEOTIDE SEQUENCE [LARGE SCALE GENOMIC DNA]</scope>
    <source>
        <strain evidence="4 5">N1Y132</strain>
    </source>
</reference>
<evidence type="ECO:0000259" key="2">
    <source>
        <dbReference type="Pfam" id="PF00534"/>
    </source>
</evidence>
<dbReference type="CDD" id="cd03801">
    <property type="entry name" value="GT4_PimA-like"/>
    <property type="match status" value="1"/>
</dbReference>
<accession>A0ABS1HQ26</accession>
<keyword evidence="5" id="KW-1185">Reference proteome</keyword>
<dbReference type="Pfam" id="PF00534">
    <property type="entry name" value="Glycos_transf_1"/>
    <property type="match status" value="1"/>
</dbReference>
<evidence type="ECO:0000256" key="1">
    <source>
        <dbReference type="ARBA" id="ARBA00022679"/>
    </source>
</evidence>
<feature type="domain" description="Glycosyl transferase family 1" evidence="2">
    <location>
        <begin position="190"/>
        <end position="335"/>
    </location>
</feature>
<dbReference type="PANTHER" id="PTHR46401">
    <property type="entry name" value="GLYCOSYLTRANSFERASE WBBK-RELATED"/>
    <property type="match status" value="1"/>
</dbReference>
<comment type="caution">
    <text evidence="4">The sequence shown here is derived from an EMBL/GenBank/DDBJ whole genome shotgun (WGS) entry which is preliminary data.</text>
</comment>
<protein>
    <submittedName>
        <fullName evidence="4">Glycosyltransferase family 4 protein</fullName>
    </submittedName>
</protein>
<dbReference type="EMBL" id="JAENRR010000089">
    <property type="protein sequence ID" value="MBK3519751.1"/>
    <property type="molecule type" value="Genomic_DNA"/>
</dbReference>
<gene>
    <name evidence="4" type="ORF">JIV24_20590</name>
</gene>
<evidence type="ECO:0000259" key="3">
    <source>
        <dbReference type="Pfam" id="PF13439"/>
    </source>
</evidence>
<evidence type="ECO:0000313" key="4">
    <source>
        <dbReference type="EMBL" id="MBK3519751.1"/>
    </source>
</evidence>
<dbReference type="InterPro" id="IPR028098">
    <property type="entry name" value="Glyco_trans_4-like_N"/>
</dbReference>
<dbReference type="InterPro" id="IPR001296">
    <property type="entry name" value="Glyco_trans_1"/>
</dbReference>
<sequence>MKKPKVAFYGIKYFPSKGGTSRVAENIIRQLKNRYDITILCYKNNDAKEHINGVKVMQFNQWPGGSIGALFYFLRSALHLKFRKFDVIHLHKIDAAFFLPLFRKKTNIVATSHESAYLRDKWSKIEKWYLQKAEKIFLKSSATLTCISNPLTKIYNNGSKNKVVYIPNGITIKDEYKEREANHFLEEYYLKEKEYFIFAARRIMKTKGCHTMLAALDKMNYKGTIIVAGDLSHAKEYVSELQEKYKHMKVIYPGYIGDLPLLLTLIKKSKLFIFPSETEGMSIMLLEAASTQTPIVASDIKENKEVFNDEHVTFFKDQNSDDLVEKIKLIEENTNVVKSKAQKALLHIKTKYNWANIAESYDEIYRQTINK</sequence>